<dbReference type="GO" id="GO:0005829">
    <property type="term" value="C:cytosol"/>
    <property type="evidence" value="ECO:0007669"/>
    <property type="project" value="TreeGrafter"/>
</dbReference>
<dbReference type="GO" id="GO:0070967">
    <property type="term" value="F:coenzyme F420 binding"/>
    <property type="evidence" value="ECO:0007669"/>
    <property type="project" value="TreeGrafter"/>
</dbReference>
<keyword evidence="1" id="KW-0560">Oxidoreductase</keyword>
<dbReference type="Gene3D" id="2.30.110.10">
    <property type="entry name" value="Electron Transport, Fmn-binding Protein, Chain A"/>
    <property type="match status" value="1"/>
</dbReference>
<dbReference type="GO" id="GO:0016627">
    <property type="term" value="F:oxidoreductase activity, acting on the CH-CH group of donors"/>
    <property type="evidence" value="ECO:0007669"/>
    <property type="project" value="TreeGrafter"/>
</dbReference>
<keyword evidence="4" id="KW-1185">Reference proteome</keyword>
<gene>
    <name evidence="3" type="primary">hutZ</name>
    <name evidence="3" type="ORF">B6S08_07545</name>
</gene>
<feature type="domain" description="Pyridoxamine 5'-phosphate oxidase N-terminal" evidence="2">
    <location>
        <begin position="15"/>
        <end position="147"/>
    </location>
</feature>
<comment type="caution">
    <text evidence="3">The sequence shown here is derived from an EMBL/GenBank/DDBJ whole genome shotgun (WGS) entry which is preliminary data.</text>
</comment>
<reference evidence="3 4" key="1">
    <citation type="submission" date="2017-08" db="EMBL/GenBank/DDBJ databases">
        <title>A Genome Sequence of Oceanimonas doudoroffii ATCC 27123T.</title>
        <authorList>
            <person name="Brennan M.A."/>
            <person name="Maclea K.S."/>
            <person name="Mcclelland W.D."/>
            <person name="Trachtenberg A.M."/>
        </authorList>
    </citation>
    <scope>NUCLEOTIDE SEQUENCE [LARGE SCALE GENOMIC DNA]</scope>
    <source>
        <strain evidence="3 4">ATCC 27123</strain>
    </source>
</reference>
<proteinExistence type="predicted"/>
<name>A0A233RIY0_9GAMM</name>
<dbReference type="PANTHER" id="PTHR35176:SF6">
    <property type="entry name" value="HEME OXYGENASE HI_0854-RELATED"/>
    <property type="match status" value="1"/>
</dbReference>
<dbReference type="Proteomes" id="UP000242757">
    <property type="component" value="Unassembled WGS sequence"/>
</dbReference>
<dbReference type="PIRSF" id="PIRSF004633">
    <property type="entry name" value="UCP_PLP_oxd"/>
    <property type="match status" value="1"/>
</dbReference>
<dbReference type="InterPro" id="IPR014419">
    <property type="entry name" value="HutZ"/>
</dbReference>
<organism evidence="3 4">
    <name type="scientific">Oceanimonas doudoroffii</name>
    <dbReference type="NCBI Taxonomy" id="84158"/>
    <lineage>
        <taxon>Bacteria</taxon>
        <taxon>Pseudomonadati</taxon>
        <taxon>Pseudomonadota</taxon>
        <taxon>Gammaproteobacteria</taxon>
        <taxon>Aeromonadales</taxon>
        <taxon>Aeromonadaceae</taxon>
        <taxon>Oceanimonas</taxon>
    </lineage>
</organism>
<evidence type="ECO:0000259" key="2">
    <source>
        <dbReference type="Pfam" id="PF01243"/>
    </source>
</evidence>
<dbReference type="NCBIfam" id="TIGR04110">
    <property type="entry name" value="heme_HutZ"/>
    <property type="match status" value="1"/>
</dbReference>
<protein>
    <submittedName>
        <fullName evidence="3">Heme utilization protein HutZ</fullName>
    </submittedName>
</protein>
<sequence>MVDQAEKQARLQGRLEPEIREFRDSMKTLLLATVDAEGQPNVSYAPFALLKDGYYILISELARHARNLLANPRVSLMMVEDEQDSRTLFARKRLTFDASPERVERDTESWQAGVAALTERHGDTVTGLAGMADFHLFRLVPTQGLFVKGFGQAFAVSGDDLVDVLPLTDGHQPLAAGQ</sequence>
<evidence type="ECO:0000313" key="4">
    <source>
        <dbReference type="Proteomes" id="UP000242757"/>
    </source>
</evidence>
<dbReference type="OrthoDB" id="5345368at2"/>
<dbReference type="PANTHER" id="PTHR35176">
    <property type="entry name" value="HEME OXYGENASE HI_0854-RELATED"/>
    <property type="match status" value="1"/>
</dbReference>
<dbReference type="EMBL" id="NBIM01000001">
    <property type="protein sequence ID" value="OXY83333.1"/>
    <property type="molecule type" value="Genomic_DNA"/>
</dbReference>
<dbReference type="InterPro" id="IPR052019">
    <property type="entry name" value="F420H2_bilvrd_red/Heme_oxyg"/>
</dbReference>
<dbReference type="InterPro" id="IPR012349">
    <property type="entry name" value="Split_barrel_FMN-bd"/>
</dbReference>
<dbReference type="AlphaFoldDB" id="A0A233RIY0"/>
<evidence type="ECO:0000313" key="3">
    <source>
        <dbReference type="EMBL" id="OXY83333.1"/>
    </source>
</evidence>
<dbReference type="Pfam" id="PF01243">
    <property type="entry name" value="PNPOx_N"/>
    <property type="match status" value="1"/>
</dbReference>
<accession>A0A233RIY0</accession>
<dbReference type="InterPro" id="IPR011576">
    <property type="entry name" value="Pyridox_Oxase_N"/>
</dbReference>
<dbReference type="SUPFAM" id="SSF50475">
    <property type="entry name" value="FMN-binding split barrel"/>
    <property type="match status" value="1"/>
</dbReference>
<dbReference type="RefSeq" id="WP_094200107.1">
    <property type="nucleotide sequence ID" value="NZ_NBIM01000001.1"/>
</dbReference>
<evidence type="ECO:0000256" key="1">
    <source>
        <dbReference type="ARBA" id="ARBA00023002"/>
    </source>
</evidence>